<dbReference type="PANTHER" id="PTHR45913">
    <property type="entry name" value="EPM2A-INTERACTING PROTEIN 1"/>
    <property type="match status" value="1"/>
</dbReference>
<gene>
    <name evidence="1" type="ORF">RF11_04612</name>
</gene>
<evidence type="ECO:0000313" key="2">
    <source>
        <dbReference type="Proteomes" id="UP000031668"/>
    </source>
</evidence>
<dbReference type="OrthoDB" id="1101576at2759"/>
<sequence length="198" mass="22606">MKRKGEDFFCGEFKSDLTDKFMFALNSYGKPVCLIFGFCVSHAKRYHLARDLTKKHSEVNVKYPIIRINAKNGALDTQKSFLTNATKQSKSTCFALYEIAFLLARKKKPITDAEELIKPTLIITARMLGYINCKKIFNQIPLLNNMMTRRVVKLASDIDCQLQDHIKKCTFFSMAIDESNDISDTAQVAVFVRAIEDN</sequence>
<evidence type="ECO:0000313" key="1">
    <source>
        <dbReference type="EMBL" id="KII71567.1"/>
    </source>
</evidence>
<comment type="caution">
    <text evidence="1">The sequence shown here is derived from an EMBL/GenBank/DDBJ whole genome shotgun (WGS) entry which is preliminary data.</text>
</comment>
<dbReference type="EMBL" id="JWZT01001718">
    <property type="protein sequence ID" value="KII71567.1"/>
    <property type="molecule type" value="Genomic_DNA"/>
</dbReference>
<proteinExistence type="predicted"/>
<protein>
    <submittedName>
        <fullName evidence="1">Zinc finger MYM-type protein 6</fullName>
    </submittedName>
</protein>
<accession>A0A0C2NC64</accession>
<dbReference type="AlphaFoldDB" id="A0A0C2NC64"/>
<name>A0A0C2NC64_THEKT</name>
<dbReference type="Proteomes" id="UP000031668">
    <property type="component" value="Unassembled WGS sequence"/>
</dbReference>
<keyword evidence="2" id="KW-1185">Reference proteome</keyword>
<organism evidence="1 2">
    <name type="scientific">Thelohanellus kitauei</name>
    <name type="common">Myxosporean</name>
    <dbReference type="NCBI Taxonomy" id="669202"/>
    <lineage>
        <taxon>Eukaryota</taxon>
        <taxon>Metazoa</taxon>
        <taxon>Cnidaria</taxon>
        <taxon>Myxozoa</taxon>
        <taxon>Myxosporea</taxon>
        <taxon>Bivalvulida</taxon>
        <taxon>Platysporina</taxon>
        <taxon>Myxobolidae</taxon>
        <taxon>Thelohanellus</taxon>
    </lineage>
</organism>
<reference evidence="1 2" key="1">
    <citation type="journal article" date="2014" name="Genome Biol. Evol.">
        <title>The genome of the myxosporean Thelohanellus kitauei shows adaptations to nutrient acquisition within its fish host.</title>
        <authorList>
            <person name="Yang Y."/>
            <person name="Xiong J."/>
            <person name="Zhou Z."/>
            <person name="Huo F."/>
            <person name="Miao W."/>
            <person name="Ran C."/>
            <person name="Liu Y."/>
            <person name="Zhang J."/>
            <person name="Feng J."/>
            <person name="Wang M."/>
            <person name="Wang M."/>
            <person name="Wang L."/>
            <person name="Yao B."/>
        </authorList>
    </citation>
    <scope>NUCLEOTIDE SEQUENCE [LARGE SCALE GENOMIC DNA]</scope>
    <source>
        <strain evidence="1">Wuqing</strain>
    </source>
</reference>
<dbReference type="PANTHER" id="PTHR45913:SF21">
    <property type="entry name" value="DUF4371 DOMAIN-CONTAINING PROTEIN"/>
    <property type="match status" value="1"/>
</dbReference>